<dbReference type="Gene3D" id="2.40.160.20">
    <property type="match status" value="1"/>
</dbReference>
<protein>
    <submittedName>
        <fullName evidence="1">Acyloxyacyl hydrolase</fullName>
    </submittedName>
</protein>
<keyword evidence="1" id="KW-0378">Hydrolase</keyword>
<dbReference type="AlphaFoldDB" id="A0A545UE30"/>
<sequence>MPNFLKKQTKKYSIKTSVTSHKSSLKGLLFLIGALISSPAFAVDGMMLNYGVGMSDALIQYKDITGAKQKSIGVFWNTDTTFQHGLLGYSELEFEAYAAEISKDQTMNLVAVRPILNFWESSSKARSWYWQFGIGLSYFDSKRLDPIEFSSNAQFATIFGLGFVLDDARKHRLTMRYNHYSNGYLSTPNQGLDTFTLDWHIGF</sequence>
<dbReference type="RefSeq" id="WP_142893385.1">
    <property type="nucleotide sequence ID" value="NZ_ML660163.1"/>
</dbReference>
<proteinExistence type="predicted"/>
<evidence type="ECO:0000313" key="2">
    <source>
        <dbReference type="Proteomes" id="UP000315439"/>
    </source>
</evidence>
<dbReference type="EMBL" id="VIKS01000006">
    <property type="protein sequence ID" value="TQV87724.1"/>
    <property type="molecule type" value="Genomic_DNA"/>
</dbReference>
<dbReference type="InterPro" id="IPR018550">
    <property type="entry name" value="Lipid-A_deacylase-rel"/>
</dbReference>
<dbReference type="Proteomes" id="UP000315439">
    <property type="component" value="Unassembled WGS sequence"/>
</dbReference>
<keyword evidence="2" id="KW-1185">Reference proteome</keyword>
<evidence type="ECO:0000313" key="1">
    <source>
        <dbReference type="EMBL" id="TQV87724.1"/>
    </source>
</evidence>
<dbReference type="OrthoDB" id="9797122at2"/>
<organism evidence="1 2">
    <name type="scientific">Aliikangiella coralliicola</name>
    <dbReference type="NCBI Taxonomy" id="2592383"/>
    <lineage>
        <taxon>Bacteria</taxon>
        <taxon>Pseudomonadati</taxon>
        <taxon>Pseudomonadota</taxon>
        <taxon>Gammaproteobacteria</taxon>
        <taxon>Oceanospirillales</taxon>
        <taxon>Pleioneaceae</taxon>
        <taxon>Aliikangiella</taxon>
    </lineage>
</organism>
<name>A0A545UE30_9GAMM</name>
<accession>A0A545UE30</accession>
<comment type="caution">
    <text evidence="1">The sequence shown here is derived from an EMBL/GenBank/DDBJ whole genome shotgun (WGS) entry which is preliminary data.</text>
</comment>
<dbReference type="GO" id="GO:0016787">
    <property type="term" value="F:hydrolase activity"/>
    <property type="evidence" value="ECO:0007669"/>
    <property type="project" value="UniProtKB-KW"/>
</dbReference>
<gene>
    <name evidence="1" type="ORF">FLL46_10080</name>
</gene>
<dbReference type="Pfam" id="PF09411">
    <property type="entry name" value="PagL"/>
    <property type="match status" value="1"/>
</dbReference>
<reference evidence="1 2" key="1">
    <citation type="submission" date="2019-07" db="EMBL/GenBank/DDBJ databases">
        <title>Draft genome for Aliikangiella sp. M105.</title>
        <authorList>
            <person name="Wang G."/>
        </authorList>
    </citation>
    <scope>NUCLEOTIDE SEQUENCE [LARGE SCALE GENOMIC DNA]</scope>
    <source>
        <strain evidence="1 2">M105</strain>
    </source>
</reference>